<comment type="caution">
    <text evidence="2">The sequence shown here is derived from an EMBL/GenBank/DDBJ whole genome shotgun (WGS) entry which is preliminary data.</text>
</comment>
<organism evidence="2">
    <name type="scientific">marine sediment metagenome</name>
    <dbReference type="NCBI Taxonomy" id="412755"/>
    <lineage>
        <taxon>unclassified sequences</taxon>
        <taxon>metagenomes</taxon>
        <taxon>ecological metagenomes</taxon>
    </lineage>
</organism>
<name>X1SYY7_9ZZZZ</name>
<proteinExistence type="predicted"/>
<reference evidence="2" key="1">
    <citation type="journal article" date="2014" name="Front. Microbiol.">
        <title>High frequency of phylogenetically diverse reductive dehalogenase-homologous genes in deep subseafloor sedimentary metagenomes.</title>
        <authorList>
            <person name="Kawai M."/>
            <person name="Futagami T."/>
            <person name="Toyoda A."/>
            <person name="Takaki Y."/>
            <person name="Nishi S."/>
            <person name="Hori S."/>
            <person name="Arai W."/>
            <person name="Tsubouchi T."/>
            <person name="Morono Y."/>
            <person name="Uchiyama I."/>
            <person name="Ito T."/>
            <person name="Fujiyama A."/>
            <person name="Inagaki F."/>
            <person name="Takami H."/>
        </authorList>
    </citation>
    <scope>NUCLEOTIDE SEQUENCE</scope>
    <source>
        <strain evidence="2">Expedition CK06-06</strain>
    </source>
</reference>
<evidence type="ECO:0000256" key="1">
    <source>
        <dbReference type="SAM" id="MobiDB-lite"/>
    </source>
</evidence>
<sequence>FKLKNAYPAEKRKPEEPPEDTIIKVTYPEEENGKNITDRLFSEIRKLVEKRIEIGDKYQDKYKEIDDNDVDHRSEIQKLADRLISLGKENFWEKNK</sequence>
<feature type="region of interest" description="Disordered" evidence="1">
    <location>
        <begin position="1"/>
        <end position="22"/>
    </location>
</feature>
<dbReference type="AlphaFoldDB" id="X1SYY7"/>
<protein>
    <submittedName>
        <fullName evidence="2">Uncharacterized protein</fullName>
    </submittedName>
</protein>
<gene>
    <name evidence="2" type="ORF">S12H4_26192</name>
</gene>
<accession>X1SYY7</accession>
<feature type="non-terminal residue" evidence="2">
    <location>
        <position position="1"/>
    </location>
</feature>
<dbReference type="EMBL" id="BARW01014839">
    <property type="protein sequence ID" value="GAI80545.1"/>
    <property type="molecule type" value="Genomic_DNA"/>
</dbReference>
<evidence type="ECO:0000313" key="2">
    <source>
        <dbReference type="EMBL" id="GAI80545.1"/>
    </source>
</evidence>